<reference evidence="1 2" key="1">
    <citation type="journal article" date="2021" name="Nat. Commun.">
        <title>Genetic determinants of endophytism in the Arabidopsis root mycobiome.</title>
        <authorList>
            <person name="Mesny F."/>
            <person name="Miyauchi S."/>
            <person name="Thiergart T."/>
            <person name="Pickel B."/>
            <person name="Atanasova L."/>
            <person name="Karlsson M."/>
            <person name="Huettel B."/>
            <person name="Barry K.W."/>
            <person name="Haridas S."/>
            <person name="Chen C."/>
            <person name="Bauer D."/>
            <person name="Andreopoulos W."/>
            <person name="Pangilinan J."/>
            <person name="LaButti K."/>
            <person name="Riley R."/>
            <person name="Lipzen A."/>
            <person name="Clum A."/>
            <person name="Drula E."/>
            <person name="Henrissat B."/>
            <person name="Kohler A."/>
            <person name="Grigoriev I.V."/>
            <person name="Martin F.M."/>
            <person name="Hacquard S."/>
        </authorList>
    </citation>
    <scope>NUCLEOTIDE SEQUENCE [LARGE SCALE GENOMIC DNA]</scope>
    <source>
        <strain evidence="1 2">MPI-CAGE-CH-0241</strain>
    </source>
</reference>
<evidence type="ECO:0000313" key="2">
    <source>
        <dbReference type="Proteomes" id="UP000777438"/>
    </source>
</evidence>
<comment type="caution">
    <text evidence="1">The sequence shown here is derived from an EMBL/GenBank/DDBJ whole genome shotgun (WGS) entry which is preliminary data.</text>
</comment>
<proteinExistence type="predicted"/>
<sequence>PKPSGGSLRAVRVTKKPDPNLLISSSWGKRLKPPDRGRATRRYRLRGQKCCSMRLNMRIACAWVYVGGACDTEEWGPACQRCLRQATSREPRLEDNRAGKLWHSELLELGVARVSVVKAQHETPLEFSWNPARMLMKRRESAHGTPRSVEASRYQEGWKDRVQSWPTPSPHPQQHKFGPASLITCRNTSSRSGASSRFVTTNPTLCIVNGPHWLWRSLACIPSALFRT</sequence>
<protein>
    <submittedName>
        <fullName evidence="1">Uncharacterized protein</fullName>
    </submittedName>
</protein>
<dbReference type="EMBL" id="JAGPYM010000098">
    <property type="protein sequence ID" value="KAH6867564.1"/>
    <property type="molecule type" value="Genomic_DNA"/>
</dbReference>
<name>A0A9P8VNX7_9HYPO</name>
<organism evidence="1 2">
    <name type="scientific">Thelonectria olida</name>
    <dbReference type="NCBI Taxonomy" id="1576542"/>
    <lineage>
        <taxon>Eukaryota</taxon>
        <taxon>Fungi</taxon>
        <taxon>Dikarya</taxon>
        <taxon>Ascomycota</taxon>
        <taxon>Pezizomycotina</taxon>
        <taxon>Sordariomycetes</taxon>
        <taxon>Hypocreomycetidae</taxon>
        <taxon>Hypocreales</taxon>
        <taxon>Nectriaceae</taxon>
        <taxon>Thelonectria</taxon>
    </lineage>
</organism>
<gene>
    <name evidence="1" type="ORF">B0T10DRAFT_597189</name>
</gene>
<keyword evidence="2" id="KW-1185">Reference proteome</keyword>
<dbReference type="Proteomes" id="UP000777438">
    <property type="component" value="Unassembled WGS sequence"/>
</dbReference>
<evidence type="ECO:0000313" key="1">
    <source>
        <dbReference type="EMBL" id="KAH6867564.1"/>
    </source>
</evidence>
<dbReference type="AlphaFoldDB" id="A0A9P8VNX7"/>
<accession>A0A9P8VNX7</accession>
<feature type="non-terminal residue" evidence="1">
    <location>
        <position position="1"/>
    </location>
</feature>